<proteinExistence type="predicted"/>
<reference evidence="3" key="1">
    <citation type="submission" date="2013-03" db="EMBL/GenBank/DDBJ databases">
        <authorList>
            <person name="Jeffery W."/>
            <person name="Warren W."/>
            <person name="Wilson R.K."/>
        </authorList>
    </citation>
    <scope>NUCLEOTIDE SEQUENCE</scope>
    <source>
        <strain evidence="3">female</strain>
    </source>
</reference>
<name>A0A3B1KEZ1_ASTMX</name>
<dbReference type="Proteomes" id="UP000018467">
    <property type="component" value="Unassembled WGS sequence"/>
</dbReference>
<protein>
    <recommendedName>
        <fullName evidence="4">Ig-like domain-containing protein</fullName>
    </recommendedName>
</protein>
<keyword evidence="3" id="KW-1185">Reference proteome</keyword>
<evidence type="ECO:0000313" key="2">
    <source>
        <dbReference type="Ensembl" id="ENSAMXP00000052610.1"/>
    </source>
</evidence>
<dbReference type="InterPro" id="IPR042474">
    <property type="entry name" value="A33"/>
</dbReference>
<feature type="region of interest" description="Disordered" evidence="1">
    <location>
        <begin position="1"/>
        <end position="25"/>
    </location>
</feature>
<evidence type="ECO:0008006" key="4">
    <source>
        <dbReference type="Google" id="ProtNLM"/>
    </source>
</evidence>
<dbReference type="Ensembl" id="ENSAMXT00000051276.1">
    <property type="protein sequence ID" value="ENSAMXP00000052610.1"/>
    <property type="gene ID" value="ENSAMXG00000037121.1"/>
</dbReference>
<evidence type="ECO:0000313" key="3">
    <source>
        <dbReference type="Proteomes" id="UP000018467"/>
    </source>
</evidence>
<accession>A0A3B1KEZ1</accession>
<dbReference type="GO" id="GO:0005886">
    <property type="term" value="C:plasma membrane"/>
    <property type="evidence" value="ECO:0007669"/>
    <property type="project" value="InterPro"/>
</dbReference>
<dbReference type="GeneTree" id="ENSGT00970000197903"/>
<dbReference type="InterPro" id="IPR013783">
    <property type="entry name" value="Ig-like_fold"/>
</dbReference>
<feature type="compositionally biased region" description="Polar residues" evidence="1">
    <location>
        <begin position="1"/>
        <end position="10"/>
    </location>
</feature>
<evidence type="ECO:0000256" key="1">
    <source>
        <dbReference type="SAM" id="MobiDB-lite"/>
    </source>
</evidence>
<sequence length="98" mass="10577">DSSPAPSGRQTARPRRRRGPGGSVHALPSLISTSFGLEVNIPQSTYKVARGDQVAITCTFQPKNPVNNLIIISWTADPDGSFDDEGVSVKKKHLDEFS</sequence>
<dbReference type="AlphaFoldDB" id="A0A3B1KEZ1"/>
<reference evidence="2" key="3">
    <citation type="submission" date="2025-08" db="UniProtKB">
        <authorList>
            <consortium name="Ensembl"/>
        </authorList>
    </citation>
    <scope>IDENTIFICATION</scope>
</reference>
<dbReference type="InParanoid" id="A0A3B1KEZ1"/>
<dbReference type="Bgee" id="ENSAMXG00000037121">
    <property type="expression patterns" value="Expressed in intestine and 2 other cell types or tissues"/>
</dbReference>
<organism evidence="2 3">
    <name type="scientific">Astyanax mexicanus</name>
    <name type="common">Blind cave fish</name>
    <name type="synonym">Astyanax fasciatus mexicanus</name>
    <dbReference type="NCBI Taxonomy" id="7994"/>
    <lineage>
        <taxon>Eukaryota</taxon>
        <taxon>Metazoa</taxon>
        <taxon>Chordata</taxon>
        <taxon>Craniata</taxon>
        <taxon>Vertebrata</taxon>
        <taxon>Euteleostomi</taxon>
        <taxon>Actinopterygii</taxon>
        <taxon>Neopterygii</taxon>
        <taxon>Teleostei</taxon>
        <taxon>Ostariophysi</taxon>
        <taxon>Characiformes</taxon>
        <taxon>Characoidei</taxon>
        <taxon>Acestrorhamphidae</taxon>
        <taxon>Acestrorhamphinae</taxon>
        <taxon>Astyanax</taxon>
    </lineage>
</organism>
<dbReference type="PANTHER" id="PTHR44969:SF1">
    <property type="entry name" value="CELL SURFACE A33 ANTIGEN"/>
    <property type="match status" value="1"/>
</dbReference>
<dbReference type="Gene3D" id="2.60.40.10">
    <property type="entry name" value="Immunoglobulins"/>
    <property type="match status" value="1"/>
</dbReference>
<reference evidence="3" key="2">
    <citation type="journal article" date="2014" name="Nat. Commun.">
        <title>The cavefish genome reveals candidate genes for eye loss.</title>
        <authorList>
            <person name="McGaugh S.E."/>
            <person name="Gross J.B."/>
            <person name="Aken B."/>
            <person name="Blin M."/>
            <person name="Borowsky R."/>
            <person name="Chalopin D."/>
            <person name="Hinaux H."/>
            <person name="Jeffery W.R."/>
            <person name="Keene A."/>
            <person name="Ma L."/>
            <person name="Minx P."/>
            <person name="Murphy D."/>
            <person name="O'Quin K.E."/>
            <person name="Retaux S."/>
            <person name="Rohner N."/>
            <person name="Searle S.M."/>
            <person name="Stahl B.A."/>
            <person name="Tabin C."/>
            <person name="Volff J.N."/>
            <person name="Yoshizawa M."/>
            <person name="Warren W.C."/>
        </authorList>
    </citation>
    <scope>NUCLEOTIDE SEQUENCE [LARGE SCALE GENOMIC DNA]</scope>
    <source>
        <strain evidence="3">female</strain>
    </source>
</reference>
<dbReference type="PANTHER" id="PTHR44969">
    <property type="entry name" value="CELL SURFACE A33 ANTIGEN"/>
    <property type="match status" value="1"/>
</dbReference>
<reference evidence="2" key="4">
    <citation type="submission" date="2025-09" db="UniProtKB">
        <authorList>
            <consortium name="Ensembl"/>
        </authorList>
    </citation>
    <scope>IDENTIFICATION</scope>
</reference>